<proteinExistence type="predicted"/>
<keyword evidence="3" id="KW-1185">Reference proteome</keyword>
<dbReference type="PANTHER" id="PTHR42678">
    <property type="entry name" value="AMIDASE"/>
    <property type="match status" value="1"/>
</dbReference>
<evidence type="ECO:0000313" key="2">
    <source>
        <dbReference type="EMBL" id="KAL2042737.1"/>
    </source>
</evidence>
<reference evidence="2 3" key="1">
    <citation type="submission" date="2024-09" db="EMBL/GenBank/DDBJ databases">
        <title>Rethinking Asexuality: The Enigmatic Case of Functional Sexual Genes in Lepraria (Stereocaulaceae).</title>
        <authorList>
            <person name="Doellman M."/>
            <person name="Sun Y."/>
            <person name="Barcenas-Pena A."/>
            <person name="Lumbsch H.T."/>
            <person name="Grewe F."/>
        </authorList>
    </citation>
    <scope>NUCLEOTIDE SEQUENCE [LARGE SCALE GENOMIC DNA]</scope>
    <source>
        <strain evidence="2 3">Mercado 3170</strain>
    </source>
</reference>
<dbReference type="InterPro" id="IPR036928">
    <property type="entry name" value="AS_sf"/>
</dbReference>
<dbReference type="SUPFAM" id="SSF75304">
    <property type="entry name" value="Amidase signature (AS) enzymes"/>
    <property type="match status" value="1"/>
</dbReference>
<dbReference type="EMBL" id="JBEFKJ010000013">
    <property type="protein sequence ID" value="KAL2042737.1"/>
    <property type="molecule type" value="Genomic_DNA"/>
</dbReference>
<protein>
    <recommendedName>
        <fullName evidence="1">Amidase domain-containing protein</fullName>
    </recommendedName>
</protein>
<evidence type="ECO:0000259" key="1">
    <source>
        <dbReference type="Pfam" id="PF01425"/>
    </source>
</evidence>
<dbReference type="PANTHER" id="PTHR42678:SF37">
    <property type="entry name" value="AMIDASE C869.01-RELATED"/>
    <property type="match status" value="1"/>
</dbReference>
<dbReference type="Gene3D" id="3.90.1300.10">
    <property type="entry name" value="Amidase signature (AS) domain"/>
    <property type="match status" value="1"/>
</dbReference>
<dbReference type="Pfam" id="PF01425">
    <property type="entry name" value="Amidase"/>
    <property type="match status" value="1"/>
</dbReference>
<name>A0ABR4ADU6_9LECA</name>
<evidence type="ECO:0000313" key="3">
    <source>
        <dbReference type="Proteomes" id="UP001590950"/>
    </source>
</evidence>
<comment type="caution">
    <text evidence="2">The sequence shown here is derived from an EMBL/GenBank/DDBJ whole genome shotgun (WGS) entry which is preliminary data.</text>
</comment>
<dbReference type="Proteomes" id="UP001590950">
    <property type="component" value="Unassembled WGS sequence"/>
</dbReference>
<feature type="domain" description="Amidase" evidence="1">
    <location>
        <begin position="59"/>
        <end position="338"/>
    </location>
</feature>
<gene>
    <name evidence="2" type="ORF">N7G274_004496</name>
</gene>
<sequence length="559" mass="59846">MAQVLESPLPYNFPVLGQDPAALFPMPDCNGITLEEATIDQLQDAMGEGQLTSVQIALCYLQRISQTQGYVNAVLELNPDFLTIASSLDVLRAAGTILGPLHGIPFLIKDNIASKDKMETTAGSWALLGSVVPRDAFVVSQLRKAGAVLMGKATLSEWADMRSSNYSEGYSARGGQARSPYNLTLNPGGSSSGSAGAVAANLVMLALGTETDGSVINPAERNALVGIKPTVGLTSRAGVIPESEHQDSVGTFARTVRDAVYALDAIYGVDPRDNYTLAQEGKTPASGYTEFLTNKDALKDTTFGIPWQSFWVYAPPEQQTALLGIVAEIEAAGATIVNGTELKDYETIVSPDGWNWDYGTTRGYPNESEFSVVKVDFYNNIKAYLAELENTDIRSLEDIVQYNNDNIGTEGGMPGIQPAFASGQDDFLASLETQGVMDSTYHQALTFTQTSTRALGIDYALTHYQADPLSALLVPPDVGQTYQIAAQAGYPVITLPAGINRTTSMPFGLALMGTAWSEAQLVRCASAVEDLGMRSGGKWGRTRPGWGGYMKRNVPVLNL</sequence>
<organism evidence="2 3">
    <name type="scientific">Stereocaulon virgatum</name>
    <dbReference type="NCBI Taxonomy" id="373712"/>
    <lineage>
        <taxon>Eukaryota</taxon>
        <taxon>Fungi</taxon>
        <taxon>Dikarya</taxon>
        <taxon>Ascomycota</taxon>
        <taxon>Pezizomycotina</taxon>
        <taxon>Lecanoromycetes</taxon>
        <taxon>OSLEUM clade</taxon>
        <taxon>Lecanoromycetidae</taxon>
        <taxon>Lecanorales</taxon>
        <taxon>Lecanorineae</taxon>
        <taxon>Stereocaulaceae</taxon>
        <taxon>Stereocaulon</taxon>
    </lineage>
</organism>
<accession>A0ABR4ADU6</accession>
<dbReference type="InterPro" id="IPR023631">
    <property type="entry name" value="Amidase_dom"/>
</dbReference>